<evidence type="ECO:0000259" key="1">
    <source>
        <dbReference type="Pfam" id="PF26130"/>
    </source>
</evidence>
<name>A0A2I0JWY5_PUNGR</name>
<sequence>MDGIHNLNYHGYTLEIHHGGSFKEEVGELLYSGGEISRWDIDPNKVSITHMVKELEKMGYKVAEGGAEATEGGAVGRKGVDAVVVAEEIEGNSSGSESDFAYADVPVDLSEEDDHELQDIRSQVEIAKKKRAAKLKSLRLQKDLDVVIREARHDKPDKKGKEKEGAIAAVEKGDEGYITDYPSSNEACSINSGDSTSEFGDDEDTVRKMFDNHTCNISYKNSRVNSQWLARHYMGTIRSLPSIKLYEFKKLVKEQLGVEVSRSQCRRAKENVYNLLVGDSKAEYALMWFYADELKRANRDSSVYMMVQRPISTESPIFDRLYVCFDTLKTGFVKGCRQIIGIDGCFLKTVVKGELLIAIGRDGNIKCFPLLGP</sequence>
<dbReference type="InterPro" id="IPR058594">
    <property type="entry name" value="PB1-like_dom_pln"/>
</dbReference>
<dbReference type="EMBL" id="PGOL01001166">
    <property type="protein sequence ID" value="PKI60373.1"/>
    <property type="molecule type" value="Genomic_DNA"/>
</dbReference>
<accession>A0A2I0JWY5</accession>
<evidence type="ECO:0000313" key="3">
    <source>
        <dbReference type="Proteomes" id="UP000233551"/>
    </source>
</evidence>
<dbReference type="STRING" id="22663.A0A2I0JWY5"/>
<gene>
    <name evidence="2" type="ORF">CRG98_019233</name>
</gene>
<dbReference type="PANTHER" id="PTHR31973">
    <property type="entry name" value="POLYPROTEIN, PUTATIVE-RELATED"/>
    <property type="match status" value="1"/>
</dbReference>
<dbReference type="Pfam" id="PF26130">
    <property type="entry name" value="PB1-like"/>
    <property type="match status" value="1"/>
</dbReference>
<comment type="caution">
    <text evidence="2">The sequence shown here is derived from an EMBL/GenBank/DDBJ whole genome shotgun (WGS) entry which is preliminary data.</text>
</comment>
<feature type="domain" description="PB1-like" evidence="1">
    <location>
        <begin position="12"/>
        <end position="61"/>
    </location>
</feature>
<dbReference type="Proteomes" id="UP000233551">
    <property type="component" value="Unassembled WGS sequence"/>
</dbReference>
<reference evidence="2 3" key="1">
    <citation type="submission" date="2017-11" db="EMBL/GenBank/DDBJ databases">
        <title>De-novo sequencing of pomegranate (Punica granatum L.) genome.</title>
        <authorList>
            <person name="Akparov Z."/>
            <person name="Amiraslanov A."/>
            <person name="Hajiyeva S."/>
            <person name="Abbasov M."/>
            <person name="Kaur K."/>
            <person name="Hamwieh A."/>
            <person name="Solovyev V."/>
            <person name="Salamov A."/>
            <person name="Braich B."/>
            <person name="Kosarev P."/>
            <person name="Mahmoud A."/>
            <person name="Hajiyev E."/>
            <person name="Babayeva S."/>
            <person name="Izzatullayeva V."/>
            <person name="Mammadov A."/>
            <person name="Mammadov A."/>
            <person name="Sharifova S."/>
            <person name="Ojaghi J."/>
            <person name="Eynullazada K."/>
            <person name="Bayramov B."/>
            <person name="Abdulazimova A."/>
            <person name="Shahmuradov I."/>
        </authorList>
    </citation>
    <scope>NUCLEOTIDE SEQUENCE [LARGE SCALE GENOMIC DNA]</scope>
    <source>
        <strain evidence="3">cv. AG2017</strain>
        <tissue evidence="2">Leaf</tissue>
    </source>
</reference>
<proteinExistence type="predicted"/>
<keyword evidence="3" id="KW-1185">Reference proteome</keyword>
<organism evidence="2 3">
    <name type="scientific">Punica granatum</name>
    <name type="common">Pomegranate</name>
    <dbReference type="NCBI Taxonomy" id="22663"/>
    <lineage>
        <taxon>Eukaryota</taxon>
        <taxon>Viridiplantae</taxon>
        <taxon>Streptophyta</taxon>
        <taxon>Embryophyta</taxon>
        <taxon>Tracheophyta</taxon>
        <taxon>Spermatophyta</taxon>
        <taxon>Magnoliopsida</taxon>
        <taxon>eudicotyledons</taxon>
        <taxon>Gunneridae</taxon>
        <taxon>Pentapetalae</taxon>
        <taxon>rosids</taxon>
        <taxon>malvids</taxon>
        <taxon>Myrtales</taxon>
        <taxon>Lythraceae</taxon>
        <taxon>Punica</taxon>
    </lineage>
</organism>
<evidence type="ECO:0000313" key="2">
    <source>
        <dbReference type="EMBL" id="PKI60373.1"/>
    </source>
</evidence>
<protein>
    <recommendedName>
        <fullName evidence="1">PB1-like domain-containing protein</fullName>
    </recommendedName>
</protein>
<dbReference type="PANTHER" id="PTHR31973:SF187">
    <property type="entry name" value="MUTATOR TRANSPOSASE MUDRA PROTEIN"/>
    <property type="match status" value="1"/>
</dbReference>
<dbReference type="AlphaFoldDB" id="A0A2I0JWY5"/>